<dbReference type="Proteomes" id="UP000193648">
    <property type="component" value="Unassembled WGS sequence"/>
</dbReference>
<feature type="compositionally biased region" description="Basic residues" evidence="1">
    <location>
        <begin position="21"/>
        <end position="35"/>
    </location>
</feature>
<feature type="transmembrane region" description="Helical" evidence="2">
    <location>
        <begin position="64"/>
        <end position="85"/>
    </location>
</feature>
<dbReference type="RefSeq" id="XP_021884338.1">
    <property type="nucleotide sequence ID" value="XM_022019889.1"/>
</dbReference>
<feature type="compositionally biased region" description="Basic and acidic residues" evidence="1">
    <location>
        <begin position="1"/>
        <end position="17"/>
    </location>
</feature>
<evidence type="ECO:0000256" key="1">
    <source>
        <dbReference type="SAM" id="MobiDB-lite"/>
    </source>
</evidence>
<proteinExistence type="predicted"/>
<keyword evidence="2" id="KW-1133">Transmembrane helix</keyword>
<keyword evidence="2" id="KW-0472">Membrane</keyword>
<dbReference type="AlphaFoldDB" id="A0A1Y2GWD1"/>
<reference evidence="3 4" key="1">
    <citation type="submission" date="2016-07" db="EMBL/GenBank/DDBJ databases">
        <title>Pervasive Adenine N6-methylation of Active Genes in Fungi.</title>
        <authorList>
            <consortium name="DOE Joint Genome Institute"/>
            <person name="Mondo S.J."/>
            <person name="Dannebaum R.O."/>
            <person name="Kuo R.C."/>
            <person name="Labutti K."/>
            <person name="Haridas S."/>
            <person name="Kuo A."/>
            <person name="Salamov A."/>
            <person name="Ahrendt S.R."/>
            <person name="Lipzen A."/>
            <person name="Sullivan W."/>
            <person name="Andreopoulos W.B."/>
            <person name="Clum A."/>
            <person name="Lindquist E."/>
            <person name="Daum C."/>
            <person name="Ramamoorthy G.K."/>
            <person name="Gryganskyi A."/>
            <person name="Culley D."/>
            <person name="Magnuson J.K."/>
            <person name="James T.Y."/>
            <person name="O'Malley M.A."/>
            <person name="Stajich J.E."/>
            <person name="Spatafora J.W."/>
            <person name="Visel A."/>
            <person name="Grigoriev I.V."/>
        </authorList>
    </citation>
    <scope>NUCLEOTIDE SEQUENCE [LARGE SCALE GENOMIC DNA]</scope>
    <source>
        <strain evidence="3 4">NRRL 3116</strain>
    </source>
</reference>
<name>A0A1Y2GWD1_9FUNG</name>
<gene>
    <name evidence="3" type="ORF">BCR41DRAFT_201782</name>
</gene>
<accession>A0A1Y2GWD1</accession>
<keyword evidence="2" id="KW-0812">Transmembrane</keyword>
<dbReference type="GeneID" id="33561733"/>
<organism evidence="3 4">
    <name type="scientific">Lobosporangium transversale</name>
    <dbReference type="NCBI Taxonomy" id="64571"/>
    <lineage>
        <taxon>Eukaryota</taxon>
        <taxon>Fungi</taxon>
        <taxon>Fungi incertae sedis</taxon>
        <taxon>Mucoromycota</taxon>
        <taxon>Mortierellomycotina</taxon>
        <taxon>Mortierellomycetes</taxon>
        <taxon>Mortierellales</taxon>
        <taxon>Mortierellaceae</taxon>
        <taxon>Lobosporangium</taxon>
    </lineage>
</organism>
<feature type="region of interest" description="Disordered" evidence="1">
    <location>
        <begin position="1"/>
        <end position="43"/>
    </location>
</feature>
<keyword evidence="4" id="KW-1185">Reference proteome</keyword>
<protein>
    <submittedName>
        <fullName evidence="3">Uncharacterized protein</fullName>
    </submittedName>
</protein>
<evidence type="ECO:0000256" key="2">
    <source>
        <dbReference type="SAM" id="Phobius"/>
    </source>
</evidence>
<sequence length="197" mass="23062">MTEQKKRADQTKKKEPVTQRTRSHRHHHQRTKKMKKGESEGKKWTKKTTVKYERMVVLSQCGRKWGLCVACICFCVVAGLIEHAVCMRVSSKKEKGSRWLRIVHGSWCMGKGMGRGRFHGCRPLPSVVDMRIYLFLSIIYPMPLLFFFFFCPADCCIRSGTEFIVCISRILALCTLYSRNLSSRNLRLYRTNRRYRG</sequence>
<evidence type="ECO:0000313" key="4">
    <source>
        <dbReference type="Proteomes" id="UP000193648"/>
    </source>
</evidence>
<evidence type="ECO:0000313" key="3">
    <source>
        <dbReference type="EMBL" id="ORZ26575.1"/>
    </source>
</evidence>
<feature type="transmembrane region" description="Helical" evidence="2">
    <location>
        <begin position="132"/>
        <end position="150"/>
    </location>
</feature>
<dbReference type="EMBL" id="MCFF01000006">
    <property type="protein sequence ID" value="ORZ26575.1"/>
    <property type="molecule type" value="Genomic_DNA"/>
</dbReference>
<dbReference type="InParanoid" id="A0A1Y2GWD1"/>
<comment type="caution">
    <text evidence="3">The sequence shown here is derived from an EMBL/GenBank/DDBJ whole genome shotgun (WGS) entry which is preliminary data.</text>
</comment>